<evidence type="ECO:0000256" key="10">
    <source>
        <dbReference type="PIRSR" id="PIRSR000018-51"/>
    </source>
</evidence>
<feature type="binding site" description="covalent" evidence="9">
    <location>
        <position position="58"/>
    </location>
    <ligand>
        <name>heme c</name>
        <dbReference type="ChEBI" id="CHEBI:61717"/>
        <label>1</label>
    </ligand>
</feature>
<dbReference type="AlphaFoldDB" id="A0A069PDB2"/>
<dbReference type="EMBL" id="JFHC01000080">
    <property type="protein sequence ID" value="KDR38658.1"/>
    <property type="molecule type" value="Genomic_DNA"/>
</dbReference>
<evidence type="ECO:0000256" key="2">
    <source>
        <dbReference type="ARBA" id="ARBA00022475"/>
    </source>
</evidence>
<keyword evidence="8" id="KW-0472">Membrane</keyword>
<dbReference type="GO" id="GO:0020037">
    <property type="term" value="F:heme binding"/>
    <property type="evidence" value="ECO:0007669"/>
    <property type="project" value="InterPro"/>
</dbReference>
<evidence type="ECO:0000256" key="7">
    <source>
        <dbReference type="ARBA" id="ARBA00023004"/>
    </source>
</evidence>
<evidence type="ECO:0000256" key="1">
    <source>
        <dbReference type="ARBA" id="ARBA00004236"/>
    </source>
</evidence>
<evidence type="ECO:0000256" key="5">
    <source>
        <dbReference type="ARBA" id="ARBA00022729"/>
    </source>
</evidence>
<evidence type="ECO:0000256" key="4">
    <source>
        <dbReference type="ARBA" id="ARBA00022723"/>
    </source>
</evidence>
<dbReference type="RefSeq" id="WP_035938780.1">
    <property type="nucleotide sequence ID" value="NZ_CADFFX010000048.1"/>
</dbReference>
<keyword evidence="2" id="KW-1003">Cell membrane</keyword>
<evidence type="ECO:0000259" key="12">
    <source>
        <dbReference type="PROSITE" id="PS51007"/>
    </source>
</evidence>
<feature type="domain" description="Cytochrome c" evidence="12">
    <location>
        <begin position="187"/>
        <end position="294"/>
    </location>
</feature>
<keyword evidence="5 11" id="KW-0732">Signal</keyword>
<comment type="caution">
    <text evidence="13">The sequence shown here is derived from an EMBL/GenBank/DDBJ whole genome shotgun (WGS) entry which is preliminary data.</text>
</comment>
<protein>
    <submittedName>
        <fullName evidence="13">Cytochrome C</fullName>
    </submittedName>
</protein>
<dbReference type="PANTHER" id="PTHR35008">
    <property type="entry name" value="BLL4482 PROTEIN-RELATED"/>
    <property type="match status" value="1"/>
</dbReference>
<evidence type="ECO:0000256" key="11">
    <source>
        <dbReference type="SAM" id="SignalP"/>
    </source>
</evidence>
<keyword evidence="7 10" id="KW-0408">Iron</keyword>
<comment type="subcellular location">
    <subcellularLocation>
        <location evidence="1">Cell membrane</location>
    </subcellularLocation>
</comment>
<dbReference type="PIRSF" id="PIRSF000018">
    <property type="entry name" value="Mb_ADH_cyt_c"/>
    <property type="match status" value="1"/>
</dbReference>
<dbReference type="STRING" id="60547.GCA_000751215_06013"/>
<organism evidence="13 14">
    <name type="scientific">Caballeronia glathei</name>
    <dbReference type="NCBI Taxonomy" id="60547"/>
    <lineage>
        <taxon>Bacteria</taxon>
        <taxon>Pseudomonadati</taxon>
        <taxon>Pseudomonadota</taxon>
        <taxon>Betaproteobacteria</taxon>
        <taxon>Burkholderiales</taxon>
        <taxon>Burkholderiaceae</taxon>
        <taxon>Caballeronia</taxon>
    </lineage>
</organism>
<feature type="chain" id="PRO_5007372037" evidence="11">
    <location>
        <begin position="31"/>
        <end position="426"/>
    </location>
</feature>
<dbReference type="InterPro" id="IPR051459">
    <property type="entry name" value="Cytochrome_c-type_DH"/>
</dbReference>
<feature type="domain" description="Cytochrome c" evidence="12">
    <location>
        <begin position="41"/>
        <end position="144"/>
    </location>
</feature>
<reference evidence="13 14" key="1">
    <citation type="submission" date="2014-03" db="EMBL/GenBank/DDBJ databases">
        <title>Draft Genome Sequences of Four Burkholderia Strains.</title>
        <authorList>
            <person name="Liu X.Y."/>
            <person name="Li C.X."/>
            <person name="Xu J.H."/>
        </authorList>
    </citation>
    <scope>NUCLEOTIDE SEQUENCE [LARGE SCALE GENOMIC DNA]</scope>
    <source>
        <strain evidence="13 14">DSM 50014</strain>
    </source>
</reference>
<dbReference type="InterPro" id="IPR014353">
    <property type="entry name" value="Membr-bd_ADH_cyt_c"/>
</dbReference>
<evidence type="ECO:0000256" key="3">
    <source>
        <dbReference type="ARBA" id="ARBA00022617"/>
    </source>
</evidence>
<feature type="binding site" description="axial binding residue" evidence="10">
    <location>
        <position position="59"/>
    </location>
    <ligand>
        <name>heme c</name>
        <dbReference type="ChEBI" id="CHEBI:61717"/>
        <label>1</label>
    </ligand>
    <ligandPart>
        <name>Fe</name>
        <dbReference type="ChEBI" id="CHEBI:18248"/>
    </ligandPart>
</feature>
<dbReference type="InterPro" id="IPR009056">
    <property type="entry name" value="Cyt_c-like_dom"/>
</dbReference>
<dbReference type="GO" id="GO:0009055">
    <property type="term" value="F:electron transfer activity"/>
    <property type="evidence" value="ECO:0007669"/>
    <property type="project" value="InterPro"/>
</dbReference>
<feature type="binding site" description="axial binding residue" evidence="10">
    <location>
        <position position="206"/>
    </location>
    <ligand>
        <name>heme c</name>
        <dbReference type="ChEBI" id="CHEBI:61717"/>
        <label>2</label>
    </ligand>
    <ligandPart>
        <name>Fe</name>
        <dbReference type="ChEBI" id="CHEBI:18248"/>
    </ligandPart>
</feature>
<dbReference type="Pfam" id="PF13442">
    <property type="entry name" value="Cytochrome_CBB3"/>
    <property type="match status" value="1"/>
</dbReference>
<dbReference type="GO" id="GO:0005506">
    <property type="term" value="F:iron ion binding"/>
    <property type="evidence" value="ECO:0007669"/>
    <property type="project" value="InterPro"/>
</dbReference>
<accession>A0A069PDB2</accession>
<name>A0A069PDB2_9BURK</name>
<sequence length="426" mass="44792">MMGRATVVLIAWLCIAGVAGWRAASEPALAAGTPAAATDAAMIRHGAELAAVGDCIVCHTAKGGKPFAGGLPIDTPFGTLYSTNITPDAKTGIGSWSLEAFKRAMRRGVSSDGHLLYPAFPYVHFTHMSDEDIGAVYAFMMSRTPIQASAPANELIFPLNFRPVIAVWNLLFLHPGTPVPMSRQQDAQLDRGHYLVDTLGHCAACHSPMNLLGAEKGGKAFDGGVIDGWDAPSLKTLLHAPTPWTREQLTSYLRTGFASEHGAAAGPMLPVTRSLANASESDVEAMAAYVMSMQTSDPAPQLSTAPKANPAANAASLQAGATLFQAACASCHAAHAPMETIGGRPSLSQGTAVNSDSPRNVVRLILDGLPPEGSTPARLMPPFAGMLTDAQIADLARYLRSQYSKEAPWPLTAADVAKYRKEKPAP</sequence>
<feature type="binding site" description="axial binding residue" evidence="10">
    <location>
        <position position="332"/>
    </location>
    <ligand>
        <name>heme c</name>
        <dbReference type="ChEBI" id="CHEBI:61717"/>
        <label>3</label>
    </ligand>
    <ligandPart>
        <name>Fe</name>
        <dbReference type="ChEBI" id="CHEBI:18248"/>
    </ligandPart>
</feature>
<keyword evidence="4 10" id="KW-0479">Metal-binding</keyword>
<feature type="binding site" description="covalent" evidence="9">
    <location>
        <position position="328"/>
    </location>
    <ligand>
        <name>heme c</name>
        <dbReference type="ChEBI" id="CHEBI:61717"/>
        <label>3</label>
    </ligand>
</feature>
<dbReference type="SUPFAM" id="SSF46626">
    <property type="entry name" value="Cytochrome c"/>
    <property type="match status" value="3"/>
</dbReference>
<keyword evidence="14" id="KW-1185">Reference proteome</keyword>
<evidence type="ECO:0000256" key="8">
    <source>
        <dbReference type="ARBA" id="ARBA00023136"/>
    </source>
</evidence>
<keyword evidence="3 9" id="KW-0349">Heme</keyword>
<dbReference type="PANTHER" id="PTHR35008:SF8">
    <property type="entry name" value="ALCOHOL DEHYDROGENASE CYTOCHROME C SUBUNIT"/>
    <property type="match status" value="1"/>
</dbReference>
<feature type="signal peptide" evidence="11">
    <location>
        <begin position="1"/>
        <end position="30"/>
    </location>
</feature>
<keyword evidence="6" id="KW-0677">Repeat</keyword>
<dbReference type="InterPro" id="IPR036909">
    <property type="entry name" value="Cyt_c-like_dom_sf"/>
</dbReference>
<dbReference type="GO" id="GO:0005886">
    <property type="term" value="C:plasma membrane"/>
    <property type="evidence" value="ECO:0007669"/>
    <property type="project" value="UniProtKB-SubCell"/>
</dbReference>
<feature type="binding site" description="covalent" evidence="9">
    <location>
        <position position="202"/>
    </location>
    <ligand>
        <name>heme c</name>
        <dbReference type="ChEBI" id="CHEBI:61717"/>
        <label>2</label>
    </ligand>
</feature>
<evidence type="ECO:0000256" key="9">
    <source>
        <dbReference type="PIRSR" id="PIRSR000018-50"/>
    </source>
</evidence>
<feature type="binding site" description="covalent" evidence="9">
    <location>
        <position position="205"/>
    </location>
    <ligand>
        <name>heme c</name>
        <dbReference type="ChEBI" id="CHEBI:61717"/>
        <label>2</label>
    </ligand>
</feature>
<feature type="domain" description="Cytochrome c" evidence="12">
    <location>
        <begin position="315"/>
        <end position="403"/>
    </location>
</feature>
<evidence type="ECO:0000256" key="6">
    <source>
        <dbReference type="ARBA" id="ARBA00022737"/>
    </source>
</evidence>
<evidence type="ECO:0000313" key="13">
    <source>
        <dbReference type="EMBL" id="KDR38658.1"/>
    </source>
</evidence>
<dbReference type="PROSITE" id="PS51007">
    <property type="entry name" value="CYTC"/>
    <property type="match status" value="3"/>
</dbReference>
<comment type="cofactor">
    <cofactor evidence="9">
        <name>heme c</name>
        <dbReference type="ChEBI" id="CHEBI:61717"/>
    </cofactor>
    <text evidence="9">Binds 3 heme c groups covalently per subunit.</text>
</comment>
<dbReference type="Gene3D" id="1.10.760.10">
    <property type="entry name" value="Cytochrome c-like domain"/>
    <property type="match status" value="3"/>
</dbReference>
<dbReference type="Pfam" id="PF00034">
    <property type="entry name" value="Cytochrom_C"/>
    <property type="match status" value="2"/>
</dbReference>
<gene>
    <name evidence="13" type="ORF">BG61_38645</name>
</gene>
<feature type="binding site" description="covalent" evidence="9">
    <location>
        <position position="55"/>
    </location>
    <ligand>
        <name>heme c</name>
        <dbReference type="ChEBI" id="CHEBI:61717"/>
        <label>1</label>
    </ligand>
</feature>
<evidence type="ECO:0000313" key="14">
    <source>
        <dbReference type="Proteomes" id="UP000027466"/>
    </source>
</evidence>
<proteinExistence type="predicted"/>
<dbReference type="GO" id="GO:0016614">
    <property type="term" value="F:oxidoreductase activity, acting on CH-OH group of donors"/>
    <property type="evidence" value="ECO:0007669"/>
    <property type="project" value="InterPro"/>
</dbReference>
<feature type="binding site" description="covalent" evidence="9">
    <location>
        <position position="331"/>
    </location>
    <ligand>
        <name>heme c</name>
        <dbReference type="ChEBI" id="CHEBI:61717"/>
        <label>3</label>
    </ligand>
</feature>
<dbReference type="Proteomes" id="UP000027466">
    <property type="component" value="Unassembled WGS sequence"/>
</dbReference>